<feature type="compositionally biased region" description="Polar residues" evidence="1">
    <location>
        <begin position="68"/>
        <end position="85"/>
    </location>
</feature>
<gene>
    <name evidence="2" type="ORF">PIB30_094013</name>
</gene>
<organism evidence="2 3">
    <name type="scientific">Stylosanthes scabra</name>
    <dbReference type="NCBI Taxonomy" id="79078"/>
    <lineage>
        <taxon>Eukaryota</taxon>
        <taxon>Viridiplantae</taxon>
        <taxon>Streptophyta</taxon>
        <taxon>Embryophyta</taxon>
        <taxon>Tracheophyta</taxon>
        <taxon>Spermatophyta</taxon>
        <taxon>Magnoliopsida</taxon>
        <taxon>eudicotyledons</taxon>
        <taxon>Gunneridae</taxon>
        <taxon>Pentapetalae</taxon>
        <taxon>rosids</taxon>
        <taxon>fabids</taxon>
        <taxon>Fabales</taxon>
        <taxon>Fabaceae</taxon>
        <taxon>Papilionoideae</taxon>
        <taxon>50 kb inversion clade</taxon>
        <taxon>dalbergioids sensu lato</taxon>
        <taxon>Dalbergieae</taxon>
        <taxon>Pterocarpus clade</taxon>
        <taxon>Stylosanthes</taxon>
    </lineage>
</organism>
<dbReference type="Proteomes" id="UP001341840">
    <property type="component" value="Unassembled WGS sequence"/>
</dbReference>
<dbReference type="EMBL" id="JASCZI010243700">
    <property type="protein sequence ID" value="MED6213500.1"/>
    <property type="molecule type" value="Genomic_DNA"/>
</dbReference>
<reference evidence="2 3" key="1">
    <citation type="journal article" date="2023" name="Plants (Basel)">
        <title>Bridging the Gap: Combining Genomics and Transcriptomics Approaches to Understand Stylosanthes scabra, an Orphan Legume from the Brazilian Caatinga.</title>
        <authorList>
            <person name="Ferreira-Neto J.R.C."/>
            <person name="da Silva M.D."/>
            <person name="Binneck E."/>
            <person name="de Melo N.F."/>
            <person name="da Silva R.H."/>
            <person name="de Melo A.L.T.M."/>
            <person name="Pandolfi V."/>
            <person name="Bustamante F.O."/>
            <person name="Brasileiro-Vidal A.C."/>
            <person name="Benko-Iseppon A.M."/>
        </authorList>
    </citation>
    <scope>NUCLEOTIDE SEQUENCE [LARGE SCALE GENOMIC DNA]</scope>
    <source>
        <tissue evidence="2">Leaves</tissue>
    </source>
</reference>
<evidence type="ECO:0000256" key="1">
    <source>
        <dbReference type="SAM" id="MobiDB-lite"/>
    </source>
</evidence>
<comment type="caution">
    <text evidence="2">The sequence shown here is derived from an EMBL/GenBank/DDBJ whole genome shotgun (WGS) entry which is preliminary data.</text>
</comment>
<proteinExistence type="predicted"/>
<sequence length="235" mass="25138">MSPNHTIKGGDHPRVALPATPNYSSGEALFGFRQVASVTSEPSTSGLKYHPNIGAVCGDTHSALAMANHQQEQTNTNPPSGTSGMNIPPKTPNQPLNIGGREMNDGQEASVTPDCENLDFDSGQAGRKIGNSRRPVFVALCGQADRRRKCLNSGLSKPQFQGTLPTKKVTIQGKEKEPYPLFPKSFTKPTDVGYDGSTDPEDHLDAFKGRMNCECAGDTMRCKAFPVSLAGQAMC</sequence>
<keyword evidence="3" id="KW-1185">Reference proteome</keyword>
<evidence type="ECO:0000313" key="3">
    <source>
        <dbReference type="Proteomes" id="UP001341840"/>
    </source>
</evidence>
<feature type="region of interest" description="Disordered" evidence="1">
    <location>
        <begin position="1"/>
        <end position="20"/>
    </location>
</feature>
<feature type="region of interest" description="Disordered" evidence="1">
    <location>
        <begin position="67"/>
        <end position="114"/>
    </location>
</feature>
<protein>
    <submittedName>
        <fullName evidence="2">Uncharacterized protein</fullName>
    </submittedName>
</protein>
<accession>A0ABU6YVV9</accession>
<evidence type="ECO:0000313" key="2">
    <source>
        <dbReference type="EMBL" id="MED6213500.1"/>
    </source>
</evidence>
<name>A0ABU6YVV9_9FABA</name>